<dbReference type="Proteomes" id="UP000728032">
    <property type="component" value="Unassembled WGS sequence"/>
</dbReference>
<keyword evidence="2" id="KW-0175">Coiled coil</keyword>
<dbReference type="PANTHER" id="PTHR23110:SF109">
    <property type="entry name" value="FI07618P-RELATED"/>
    <property type="match status" value="1"/>
</dbReference>
<gene>
    <name evidence="5" type="ORF">ONB1V03_LOCUS3495</name>
</gene>
<dbReference type="OrthoDB" id="9978265at2759"/>
<feature type="compositionally biased region" description="Low complexity" evidence="3">
    <location>
        <begin position="195"/>
        <end position="209"/>
    </location>
</feature>
<sequence length="540" mass="60165">MASLVDSIGGQSPQHRTAYMAKHALVNGHQSGVSHVSHVSHGVSPATAPASVPAFVLRLPDHQKELHRFIGDLFDSQTHTDVTIALDDGQYIKAHKLILSAFSSYFRQVLARIPNPSQYPVIVVKDMHYEDVRSLIEFIYRGCITVANHRLPQVLKCAKQLKIRGLYETNEENSDENNFDNSFANCRNISQTLDNTTTAPTNSPTTSPAKPKDYQSYDNKKLDQKEVIVLDRNESLKANTNSRVSPESGNNNWYNKASVLVPNPPKFTIPALNHHPQPIQQRSALDLTKPTDSTAATKAQYTGLPVHTIHRPLGNGYSGGGGHFTSHPSLFRSTSVDECQLMKNKLLMANGFHERRAPSSLDGHLDDNNNSVDESDYRREKKRSLNIFHAAKYRNRKKQQLETLFTEEQELQRSNSSAKIQIEKLEATILSLIWQQTKRPFSGQTVFTCPVCGNVQNEVQKLRSHINMLHNDTEALMKFLMLQRSPTFATAITTAAAATARDARDQVLVSAGTTTHQRPPQMTAIPGNSAGTVISLPYHH</sequence>
<name>A0A7R9QDX0_9ACAR</name>
<dbReference type="InterPro" id="IPR051095">
    <property type="entry name" value="Dros_DevTransReg"/>
</dbReference>
<dbReference type="CDD" id="cd18315">
    <property type="entry name" value="BTB_POZ_BAB-like"/>
    <property type="match status" value="1"/>
</dbReference>
<feature type="region of interest" description="Disordered" evidence="3">
    <location>
        <begin position="356"/>
        <end position="378"/>
    </location>
</feature>
<dbReference type="AlphaFoldDB" id="A0A7R9QDX0"/>
<evidence type="ECO:0000256" key="1">
    <source>
        <dbReference type="ARBA" id="ARBA00023242"/>
    </source>
</evidence>
<evidence type="ECO:0000313" key="5">
    <source>
        <dbReference type="EMBL" id="CAD7642253.1"/>
    </source>
</evidence>
<evidence type="ECO:0000256" key="3">
    <source>
        <dbReference type="SAM" id="MobiDB-lite"/>
    </source>
</evidence>
<dbReference type="Gene3D" id="3.30.710.10">
    <property type="entry name" value="Potassium Channel Kv1.1, Chain A"/>
    <property type="match status" value="1"/>
</dbReference>
<proteinExistence type="predicted"/>
<dbReference type="GO" id="GO:0006357">
    <property type="term" value="P:regulation of transcription by RNA polymerase II"/>
    <property type="evidence" value="ECO:0007669"/>
    <property type="project" value="TreeGrafter"/>
</dbReference>
<keyword evidence="6" id="KW-1185">Reference proteome</keyword>
<organism evidence="5">
    <name type="scientific">Oppiella nova</name>
    <dbReference type="NCBI Taxonomy" id="334625"/>
    <lineage>
        <taxon>Eukaryota</taxon>
        <taxon>Metazoa</taxon>
        <taxon>Ecdysozoa</taxon>
        <taxon>Arthropoda</taxon>
        <taxon>Chelicerata</taxon>
        <taxon>Arachnida</taxon>
        <taxon>Acari</taxon>
        <taxon>Acariformes</taxon>
        <taxon>Sarcoptiformes</taxon>
        <taxon>Oribatida</taxon>
        <taxon>Brachypylina</taxon>
        <taxon>Oppioidea</taxon>
        <taxon>Oppiidae</taxon>
        <taxon>Oppiella</taxon>
    </lineage>
</organism>
<dbReference type="Pfam" id="PF00651">
    <property type="entry name" value="BTB"/>
    <property type="match status" value="1"/>
</dbReference>
<evidence type="ECO:0000259" key="4">
    <source>
        <dbReference type="PROSITE" id="PS50097"/>
    </source>
</evidence>
<dbReference type="SUPFAM" id="SSF54695">
    <property type="entry name" value="POZ domain"/>
    <property type="match status" value="1"/>
</dbReference>
<dbReference type="EMBL" id="OC915861">
    <property type="protein sequence ID" value="CAD7642253.1"/>
    <property type="molecule type" value="Genomic_DNA"/>
</dbReference>
<dbReference type="Gene3D" id="1.20.5.170">
    <property type="match status" value="1"/>
</dbReference>
<dbReference type="PANTHER" id="PTHR23110">
    <property type="entry name" value="BTB DOMAIN TRANSCRIPTION FACTOR"/>
    <property type="match status" value="1"/>
</dbReference>
<dbReference type="InterPro" id="IPR011333">
    <property type="entry name" value="SKP1/BTB/POZ_sf"/>
</dbReference>
<feature type="compositionally biased region" description="Basic and acidic residues" evidence="3">
    <location>
        <begin position="356"/>
        <end position="367"/>
    </location>
</feature>
<evidence type="ECO:0000256" key="2">
    <source>
        <dbReference type="SAM" id="Coils"/>
    </source>
</evidence>
<reference evidence="5" key="1">
    <citation type="submission" date="2020-11" db="EMBL/GenBank/DDBJ databases">
        <authorList>
            <person name="Tran Van P."/>
        </authorList>
    </citation>
    <scope>NUCLEOTIDE SEQUENCE</scope>
</reference>
<dbReference type="EMBL" id="CAJPVJ010001036">
    <property type="protein sequence ID" value="CAG2163934.1"/>
    <property type="molecule type" value="Genomic_DNA"/>
</dbReference>
<dbReference type="GO" id="GO:0005634">
    <property type="term" value="C:nucleus"/>
    <property type="evidence" value="ECO:0007669"/>
    <property type="project" value="TreeGrafter"/>
</dbReference>
<feature type="region of interest" description="Disordered" evidence="3">
    <location>
        <begin position="193"/>
        <end position="218"/>
    </location>
</feature>
<feature type="coiled-coil region" evidence="2">
    <location>
        <begin position="394"/>
        <end position="428"/>
    </location>
</feature>
<accession>A0A7R9QDX0</accession>
<protein>
    <recommendedName>
        <fullName evidence="4">BTB domain-containing protein</fullName>
    </recommendedName>
</protein>
<keyword evidence="1" id="KW-0539">Nucleus</keyword>
<feature type="domain" description="BTB" evidence="4">
    <location>
        <begin position="80"/>
        <end position="148"/>
    </location>
</feature>
<dbReference type="InterPro" id="IPR000210">
    <property type="entry name" value="BTB/POZ_dom"/>
</dbReference>
<evidence type="ECO:0000313" key="6">
    <source>
        <dbReference type="Proteomes" id="UP000728032"/>
    </source>
</evidence>
<dbReference type="SMART" id="SM00225">
    <property type="entry name" value="BTB"/>
    <property type="match status" value="1"/>
</dbReference>
<dbReference type="PROSITE" id="PS50097">
    <property type="entry name" value="BTB"/>
    <property type="match status" value="1"/>
</dbReference>